<dbReference type="InterPro" id="IPR040442">
    <property type="entry name" value="Pyrv_kinase-like_dom_sf"/>
</dbReference>
<keyword evidence="2" id="KW-0479">Metal-binding</keyword>
<dbReference type="Gene3D" id="3.20.20.60">
    <property type="entry name" value="Phosphoenolpyruvate-binding domains"/>
    <property type="match status" value="1"/>
</dbReference>
<accession>A0A6M3ZLZ0</accession>
<comment type="similarity">
    <text evidence="1">Belongs to the HpcH/HpaI aldolase family.</text>
</comment>
<dbReference type="Pfam" id="PF03328">
    <property type="entry name" value="HpcH_HpaI"/>
    <property type="match status" value="1"/>
</dbReference>
<dbReference type="GO" id="GO:0046872">
    <property type="term" value="F:metal ion binding"/>
    <property type="evidence" value="ECO:0007669"/>
    <property type="project" value="UniProtKB-KW"/>
</dbReference>
<dbReference type="PANTHER" id="PTHR30502:SF0">
    <property type="entry name" value="PHOSPHOENOLPYRUVATE CARBOXYLASE FAMILY PROTEIN"/>
    <property type="match status" value="1"/>
</dbReference>
<feature type="domain" description="HpcH/HpaI aldolase/citrate lyase" evidence="4">
    <location>
        <begin position="20"/>
        <end position="237"/>
    </location>
</feature>
<dbReference type="InterPro" id="IPR005000">
    <property type="entry name" value="Aldolase/citrate-lyase_domain"/>
</dbReference>
<evidence type="ECO:0000256" key="3">
    <source>
        <dbReference type="ARBA" id="ARBA00023239"/>
    </source>
</evidence>
<dbReference type="InterPro" id="IPR050251">
    <property type="entry name" value="HpcH-HpaI_aldolase"/>
</dbReference>
<dbReference type="Proteomes" id="UP000501648">
    <property type="component" value="Chromosome"/>
</dbReference>
<dbReference type="EMBL" id="CP008956">
    <property type="protein sequence ID" value="QJP98989.1"/>
    <property type="molecule type" value="Genomic_DNA"/>
</dbReference>
<protein>
    <submittedName>
        <fullName evidence="5">2,4-dihydroxyhept-2-ene-1,7-dioic acid aldolase</fullName>
    </submittedName>
</protein>
<gene>
    <name evidence="5" type="ORF">C798_01705</name>
</gene>
<evidence type="ECO:0000313" key="5">
    <source>
        <dbReference type="EMBL" id="QJP98989.1"/>
    </source>
</evidence>
<name>A0A6M3ZLZ0_9BURK</name>
<dbReference type="AlphaFoldDB" id="A0A6M3ZLZ0"/>
<reference evidence="5 6" key="1">
    <citation type="journal article" date="2012" name="J. Bacteriol.">
        <title>Genome sequence of the pathogenic Herbaspirillum seropedicae strain Os34, isolated from rice roots.</title>
        <authorList>
            <person name="Ye W."/>
            <person name="Ye S."/>
            <person name="Liu J."/>
            <person name="Chang S."/>
            <person name="Chen M."/>
            <person name="Zhu B."/>
            <person name="Guo L."/>
            <person name="An Q."/>
        </authorList>
    </citation>
    <scope>NUCLEOTIDE SEQUENCE [LARGE SCALE GENOMIC DNA]</scope>
    <source>
        <strain evidence="5 6">Os34</strain>
    </source>
</reference>
<evidence type="ECO:0000259" key="4">
    <source>
        <dbReference type="Pfam" id="PF03328"/>
    </source>
</evidence>
<evidence type="ECO:0000313" key="6">
    <source>
        <dbReference type="Proteomes" id="UP000501648"/>
    </source>
</evidence>
<proteinExistence type="inferred from homology"/>
<keyword evidence="3" id="KW-0456">Lyase</keyword>
<sequence>MRENRLRTLFAHKQLALCGWVSMGNSLLAEVIAHSGYDAVTVDLQHGPFSIESALSMLQAISSTSAVPLVRCSENSLGEINKLLDAGAYGVICPLINTADDAERFIRACHYSPRGGRSFGPARGLLYGGEDYFKHANTTVLTLAMIETREGYANAEAILKVPDLDGIFIGPSDLAIELGLAPDAYDAPRLNDAIEHLLTLARTLGKYVGIFAGSMAMAQRMKEIGMDLVVPGTDIQQIKAEGARRISALRAGT</sequence>
<organism evidence="5 6">
    <name type="scientific">Herbaspirillum rubrisubalbicans Os34</name>
    <dbReference type="NCBI Taxonomy" id="1235827"/>
    <lineage>
        <taxon>Bacteria</taxon>
        <taxon>Pseudomonadati</taxon>
        <taxon>Pseudomonadota</taxon>
        <taxon>Betaproteobacteria</taxon>
        <taxon>Burkholderiales</taxon>
        <taxon>Oxalobacteraceae</taxon>
        <taxon>Herbaspirillum</taxon>
    </lineage>
</organism>
<dbReference type="GO" id="GO:0005737">
    <property type="term" value="C:cytoplasm"/>
    <property type="evidence" value="ECO:0007669"/>
    <property type="project" value="TreeGrafter"/>
</dbReference>
<evidence type="ECO:0000256" key="2">
    <source>
        <dbReference type="ARBA" id="ARBA00022723"/>
    </source>
</evidence>
<dbReference type="GO" id="GO:0016832">
    <property type="term" value="F:aldehyde-lyase activity"/>
    <property type="evidence" value="ECO:0007669"/>
    <property type="project" value="TreeGrafter"/>
</dbReference>
<dbReference type="PANTHER" id="PTHR30502">
    <property type="entry name" value="2-KETO-3-DEOXY-L-RHAMNONATE ALDOLASE"/>
    <property type="match status" value="1"/>
</dbReference>
<dbReference type="RefSeq" id="WP_017451922.1">
    <property type="nucleotide sequence ID" value="NZ_CP008956.1"/>
</dbReference>
<dbReference type="InterPro" id="IPR015813">
    <property type="entry name" value="Pyrv/PenolPyrv_kinase-like_dom"/>
</dbReference>
<dbReference type="SUPFAM" id="SSF51621">
    <property type="entry name" value="Phosphoenolpyruvate/pyruvate domain"/>
    <property type="match status" value="1"/>
</dbReference>
<evidence type="ECO:0000256" key="1">
    <source>
        <dbReference type="ARBA" id="ARBA00005568"/>
    </source>
</evidence>